<dbReference type="GO" id="GO:0000160">
    <property type="term" value="P:phosphorelay signal transduction system"/>
    <property type="evidence" value="ECO:0007669"/>
    <property type="project" value="InterPro"/>
</dbReference>
<dbReference type="InterPro" id="IPR001867">
    <property type="entry name" value="OmpR/PhoB-type_DNA-bd"/>
</dbReference>
<sequence>MLEHSNKPISAESLFVSSCGGQFYKGVERTISVHIAHLRKKLNRADKHLGDAIKNIRNNGYVFSL</sequence>
<evidence type="ECO:0000313" key="5">
    <source>
        <dbReference type="Proteomes" id="UP000042527"/>
    </source>
</evidence>
<dbReference type="PROSITE" id="PS51755">
    <property type="entry name" value="OMPR_PHOB"/>
    <property type="match status" value="1"/>
</dbReference>
<feature type="domain" description="OmpR/PhoB-type" evidence="3">
    <location>
        <begin position="1"/>
        <end position="65"/>
    </location>
</feature>
<evidence type="ECO:0000256" key="2">
    <source>
        <dbReference type="PROSITE-ProRule" id="PRU01091"/>
    </source>
</evidence>
<evidence type="ECO:0000259" key="3">
    <source>
        <dbReference type="PROSITE" id="PS51755"/>
    </source>
</evidence>
<keyword evidence="5" id="KW-1185">Reference proteome</keyword>
<protein>
    <recommendedName>
        <fullName evidence="3">OmpR/PhoB-type domain-containing protein</fullName>
    </recommendedName>
</protein>
<name>A0A0B7GVG5_TREPH</name>
<dbReference type="GO" id="GO:0003677">
    <property type="term" value="F:DNA binding"/>
    <property type="evidence" value="ECO:0007669"/>
    <property type="project" value="UniProtKB-UniRule"/>
</dbReference>
<gene>
    <name evidence="4" type="ORF">TPHV1_40172</name>
</gene>
<organism evidence="4 5">
    <name type="scientific">Treponema phagedenis</name>
    <dbReference type="NCBI Taxonomy" id="162"/>
    <lineage>
        <taxon>Bacteria</taxon>
        <taxon>Pseudomonadati</taxon>
        <taxon>Spirochaetota</taxon>
        <taxon>Spirochaetia</taxon>
        <taxon>Spirochaetales</taxon>
        <taxon>Treponemataceae</taxon>
        <taxon>Treponema</taxon>
    </lineage>
</organism>
<feature type="DNA-binding region" description="OmpR/PhoB-type" evidence="2">
    <location>
        <begin position="1"/>
        <end position="65"/>
    </location>
</feature>
<evidence type="ECO:0000313" key="4">
    <source>
        <dbReference type="EMBL" id="CEM62669.1"/>
    </source>
</evidence>
<dbReference type="InterPro" id="IPR036388">
    <property type="entry name" value="WH-like_DNA-bd_sf"/>
</dbReference>
<dbReference type="Pfam" id="PF00486">
    <property type="entry name" value="Trans_reg_C"/>
    <property type="match status" value="1"/>
</dbReference>
<proteinExistence type="predicted"/>
<accession>A0A0B7GVG5</accession>
<dbReference type="AlphaFoldDB" id="A0A0B7GVG5"/>
<dbReference type="InterPro" id="IPR016032">
    <property type="entry name" value="Sig_transdc_resp-reg_C-effctor"/>
</dbReference>
<dbReference type="SUPFAM" id="SSF46894">
    <property type="entry name" value="C-terminal effector domain of the bipartite response regulators"/>
    <property type="match status" value="1"/>
</dbReference>
<dbReference type="EMBL" id="CDNC01000034">
    <property type="protein sequence ID" value="CEM62669.1"/>
    <property type="molecule type" value="Genomic_DNA"/>
</dbReference>
<dbReference type="Gene3D" id="1.10.10.10">
    <property type="entry name" value="Winged helix-like DNA-binding domain superfamily/Winged helix DNA-binding domain"/>
    <property type="match status" value="1"/>
</dbReference>
<dbReference type="GO" id="GO:0006355">
    <property type="term" value="P:regulation of DNA-templated transcription"/>
    <property type="evidence" value="ECO:0007669"/>
    <property type="project" value="InterPro"/>
</dbReference>
<evidence type="ECO:0000256" key="1">
    <source>
        <dbReference type="ARBA" id="ARBA00023125"/>
    </source>
</evidence>
<keyword evidence="1 2" id="KW-0238">DNA-binding</keyword>
<reference evidence="5" key="1">
    <citation type="submission" date="2015-01" db="EMBL/GenBank/DDBJ databases">
        <authorList>
            <person name="Manzoor Shahid"/>
            <person name="Zubair Saima"/>
        </authorList>
    </citation>
    <scope>NUCLEOTIDE SEQUENCE [LARGE SCALE GENOMIC DNA]</scope>
    <source>
        <strain evidence="5">V1</strain>
    </source>
</reference>
<dbReference type="Proteomes" id="UP000042527">
    <property type="component" value="Unassembled WGS sequence"/>
</dbReference>